<accession>A0A419RTL0</accession>
<dbReference type="Proteomes" id="UP000285232">
    <property type="component" value="Unassembled WGS sequence"/>
</dbReference>
<gene>
    <name evidence="2" type="ORF">D6201_06900</name>
</gene>
<dbReference type="EMBL" id="RAHX01000001">
    <property type="protein sequence ID" value="RJY09125.1"/>
    <property type="molecule type" value="Genomic_DNA"/>
</dbReference>
<organism evidence="2 3">
    <name type="scientific">Aurantiacibacter aquimixticola</name>
    <dbReference type="NCBI Taxonomy" id="1958945"/>
    <lineage>
        <taxon>Bacteria</taxon>
        <taxon>Pseudomonadati</taxon>
        <taxon>Pseudomonadota</taxon>
        <taxon>Alphaproteobacteria</taxon>
        <taxon>Sphingomonadales</taxon>
        <taxon>Erythrobacteraceae</taxon>
        <taxon>Aurantiacibacter</taxon>
    </lineage>
</organism>
<keyword evidence="1" id="KW-0472">Membrane</keyword>
<dbReference type="RefSeq" id="WP_120048133.1">
    <property type="nucleotide sequence ID" value="NZ_RAHX01000001.1"/>
</dbReference>
<reference evidence="2 3" key="1">
    <citation type="journal article" date="2017" name="Int. J. Syst. Evol. Microbiol.">
        <title>Erythrobacter aquimixticola sp. nov., isolated from the junction between the ocean and a freshwater spring.</title>
        <authorList>
            <person name="Park S."/>
            <person name="Jung Y.T."/>
            <person name="Choi S.J."/>
            <person name="Yoon J.H."/>
        </authorList>
    </citation>
    <scope>NUCLEOTIDE SEQUENCE [LARGE SCALE GENOMIC DNA]</scope>
    <source>
        <strain evidence="2 3">JSSK-14</strain>
    </source>
</reference>
<name>A0A419RTL0_9SPHN</name>
<dbReference type="OrthoDB" id="7407439at2"/>
<evidence type="ECO:0000313" key="2">
    <source>
        <dbReference type="EMBL" id="RJY09125.1"/>
    </source>
</evidence>
<keyword evidence="1" id="KW-0812">Transmembrane</keyword>
<proteinExistence type="predicted"/>
<feature type="transmembrane region" description="Helical" evidence="1">
    <location>
        <begin position="122"/>
        <end position="145"/>
    </location>
</feature>
<evidence type="ECO:0000256" key="1">
    <source>
        <dbReference type="SAM" id="Phobius"/>
    </source>
</evidence>
<evidence type="ECO:0000313" key="3">
    <source>
        <dbReference type="Proteomes" id="UP000285232"/>
    </source>
</evidence>
<protein>
    <submittedName>
        <fullName evidence="2">Uncharacterized protein</fullName>
    </submittedName>
</protein>
<keyword evidence="3" id="KW-1185">Reference proteome</keyword>
<comment type="caution">
    <text evidence="2">The sequence shown here is derived from an EMBL/GenBank/DDBJ whole genome shotgun (WGS) entry which is preliminary data.</text>
</comment>
<sequence>MITLDDLWQSLFGQPITTFERRIMTGVLDYIGERSPVLVLAAILVYILTFVLLRDPASPFVISRKLGDTMRDLERRLHENEQGAYLFTLARKELFEDIEFTKNVLALARKDAREREDLPARAYWKIGVVSFAGMLGAIAFSLSILKLTGLA</sequence>
<keyword evidence="1" id="KW-1133">Transmembrane helix</keyword>
<dbReference type="AlphaFoldDB" id="A0A419RTL0"/>
<feature type="transmembrane region" description="Helical" evidence="1">
    <location>
        <begin position="35"/>
        <end position="53"/>
    </location>
</feature>